<name>A0A2W1NDF0_PAEXE</name>
<evidence type="ECO:0008006" key="4">
    <source>
        <dbReference type="Google" id="ProtNLM"/>
    </source>
</evidence>
<comment type="caution">
    <text evidence="2">The sequence shown here is derived from an EMBL/GenBank/DDBJ whole genome shotgun (WGS) entry which is preliminary data.</text>
</comment>
<evidence type="ECO:0000256" key="1">
    <source>
        <dbReference type="SAM" id="MobiDB-lite"/>
    </source>
</evidence>
<feature type="compositionally biased region" description="Basic and acidic residues" evidence="1">
    <location>
        <begin position="73"/>
        <end position="93"/>
    </location>
</feature>
<gene>
    <name evidence="2" type="ORF">CBW46_002895</name>
</gene>
<reference evidence="2" key="1">
    <citation type="submission" date="2018-06" db="EMBL/GenBank/DDBJ databases">
        <title>Paenibacillus xerothermodurans sp. nov. an extremely dry heat resistant spore forming bacterium isolated from the soil of Cape Canaveral, Florida.</title>
        <authorList>
            <person name="Seuylemezian A."/>
            <person name="Kaur N."/>
            <person name="Patil P."/>
            <person name="Patil P."/>
            <person name="Mayilraj S."/>
            <person name="Vaishampayan P."/>
        </authorList>
    </citation>
    <scope>NUCLEOTIDE SEQUENCE [LARGE SCALE GENOMIC DNA]</scope>
    <source>
        <strain evidence="2">ATCC 27380</strain>
    </source>
</reference>
<organism evidence="2 3">
    <name type="scientific">Paenibacillus xerothermodurans</name>
    <dbReference type="NCBI Taxonomy" id="1977292"/>
    <lineage>
        <taxon>Bacteria</taxon>
        <taxon>Bacillati</taxon>
        <taxon>Bacillota</taxon>
        <taxon>Bacilli</taxon>
        <taxon>Bacillales</taxon>
        <taxon>Paenibacillaceae</taxon>
        <taxon>Paenibacillus</taxon>
    </lineage>
</organism>
<dbReference type="Pfam" id="PF12438">
    <property type="entry name" value="DUF3679"/>
    <property type="match status" value="1"/>
</dbReference>
<evidence type="ECO:0000313" key="3">
    <source>
        <dbReference type="Proteomes" id="UP000214746"/>
    </source>
</evidence>
<keyword evidence="3" id="KW-1185">Reference proteome</keyword>
<evidence type="ECO:0000313" key="2">
    <source>
        <dbReference type="EMBL" id="PZE22729.1"/>
    </source>
</evidence>
<dbReference type="Proteomes" id="UP000214746">
    <property type="component" value="Unassembled WGS sequence"/>
</dbReference>
<dbReference type="RefSeq" id="WP_089198497.1">
    <property type="nucleotide sequence ID" value="NZ_NHRJ02000001.1"/>
</dbReference>
<accession>A0A2W1NDF0</accession>
<feature type="region of interest" description="Disordered" evidence="1">
    <location>
        <begin position="73"/>
        <end position="97"/>
    </location>
</feature>
<proteinExistence type="predicted"/>
<dbReference type="EMBL" id="NHRJ02000001">
    <property type="protein sequence ID" value="PZE22729.1"/>
    <property type="molecule type" value="Genomic_DNA"/>
</dbReference>
<dbReference type="InterPro" id="IPR020534">
    <property type="entry name" value="Uncharacterised_YqxA"/>
</dbReference>
<dbReference type="AlphaFoldDB" id="A0A2W1NDF0"/>
<sequence length="130" mass="13943">MNKFYVRLLLLLLAMGFCIFFGVDLATRGVERIQGPIDKAGGAPAEAGLWPQPYRPSADNEAGFFQTGGKAGAEAEAKAKRQEETKAEPRGEVTETTGVAHIGNKTGELLQIVAHHGIQLFVSLFEAITS</sequence>
<protein>
    <recommendedName>
        <fullName evidence="4">DUF3679 domain-containing protein</fullName>
    </recommendedName>
</protein>
<dbReference type="OrthoDB" id="2611684at2"/>